<keyword evidence="10" id="KW-0472">Membrane</keyword>
<dbReference type="SUPFAM" id="SSF55874">
    <property type="entry name" value="ATPase domain of HSP90 chaperone/DNA topoisomerase II/histidine kinase"/>
    <property type="match status" value="1"/>
</dbReference>
<dbReference type="InterPro" id="IPR036890">
    <property type="entry name" value="HATPase_C_sf"/>
</dbReference>
<keyword evidence="10" id="KW-1133">Transmembrane helix</keyword>
<reference evidence="12 13" key="1">
    <citation type="submission" date="2017-09" db="EMBL/GenBank/DDBJ databases">
        <title>Genomics of the genus Arcobacter.</title>
        <authorList>
            <person name="Perez-Cataluna A."/>
            <person name="Figueras M.J."/>
            <person name="Salas-Masso N."/>
        </authorList>
    </citation>
    <scope>NUCLEOTIDE SEQUENCE [LARGE SCALE GENOMIC DNA]</scope>
    <source>
        <strain evidence="12 13">CECT 7386</strain>
    </source>
</reference>
<evidence type="ECO:0000313" key="12">
    <source>
        <dbReference type="EMBL" id="RXK16961.1"/>
    </source>
</evidence>
<dbReference type="InterPro" id="IPR004358">
    <property type="entry name" value="Sig_transdc_His_kin-like_C"/>
</dbReference>
<gene>
    <name evidence="12" type="ORF">CP985_00640</name>
</gene>
<comment type="caution">
    <text evidence="12">The sequence shown here is derived from an EMBL/GenBank/DDBJ whole genome shotgun (WGS) entry which is preliminary data.</text>
</comment>
<evidence type="ECO:0000256" key="7">
    <source>
        <dbReference type="ARBA" id="ARBA00022840"/>
    </source>
</evidence>
<feature type="transmembrane region" description="Helical" evidence="10">
    <location>
        <begin position="311"/>
        <end position="327"/>
    </location>
</feature>
<keyword evidence="13" id="KW-1185">Reference proteome</keyword>
<feature type="coiled-coil region" evidence="9">
    <location>
        <begin position="333"/>
        <end position="371"/>
    </location>
</feature>
<evidence type="ECO:0000256" key="5">
    <source>
        <dbReference type="ARBA" id="ARBA00022741"/>
    </source>
</evidence>
<dbReference type="InterPro" id="IPR003594">
    <property type="entry name" value="HATPase_dom"/>
</dbReference>
<dbReference type="PANTHER" id="PTHR43065:SF10">
    <property type="entry name" value="PEROXIDE STRESS-ACTIVATED HISTIDINE KINASE MAK3"/>
    <property type="match status" value="1"/>
</dbReference>
<evidence type="ECO:0000256" key="10">
    <source>
        <dbReference type="SAM" id="Phobius"/>
    </source>
</evidence>
<dbReference type="SMART" id="SM00387">
    <property type="entry name" value="HATPase_c"/>
    <property type="match status" value="1"/>
</dbReference>
<keyword evidence="9" id="KW-0175">Coiled coil</keyword>
<proteinExistence type="predicted"/>
<organism evidence="12 13">
    <name type="scientific">Malaciobacter mytili LMG 24559</name>
    <dbReference type="NCBI Taxonomy" id="1032238"/>
    <lineage>
        <taxon>Bacteria</taxon>
        <taxon>Pseudomonadati</taxon>
        <taxon>Campylobacterota</taxon>
        <taxon>Epsilonproteobacteria</taxon>
        <taxon>Campylobacterales</taxon>
        <taxon>Arcobacteraceae</taxon>
        <taxon>Malaciobacter</taxon>
    </lineage>
</organism>
<dbReference type="GO" id="GO:0000155">
    <property type="term" value="F:phosphorelay sensor kinase activity"/>
    <property type="evidence" value="ECO:0007669"/>
    <property type="project" value="InterPro"/>
</dbReference>
<evidence type="ECO:0000256" key="9">
    <source>
        <dbReference type="SAM" id="Coils"/>
    </source>
</evidence>
<keyword evidence="4" id="KW-0808">Transferase</keyword>
<keyword evidence="7" id="KW-0067">ATP-binding</keyword>
<dbReference type="Gene3D" id="1.10.287.130">
    <property type="match status" value="1"/>
</dbReference>
<dbReference type="SUPFAM" id="SSF47384">
    <property type="entry name" value="Homodimeric domain of signal transducing histidine kinase"/>
    <property type="match status" value="1"/>
</dbReference>
<dbReference type="Pfam" id="PF14827">
    <property type="entry name" value="dCache_3"/>
    <property type="match status" value="1"/>
</dbReference>
<evidence type="ECO:0000256" key="3">
    <source>
        <dbReference type="ARBA" id="ARBA00022553"/>
    </source>
</evidence>
<dbReference type="InterPro" id="IPR003661">
    <property type="entry name" value="HisK_dim/P_dom"/>
</dbReference>
<dbReference type="Gene3D" id="3.30.565.10">
    <property type="entry name" value="Histidine kinase-like ATPase, C-terminal domain"/>
    <property type="match status" value="1"/>
</dbReference>
<dbReference type="InterPro" id="IPR036097">
    <property type="entry name" value="HisK_dim/P_sf"/>
</dbReference>
<dbReference type="SMART" id="SM00388">
    <property type="entry name" value="HisKA"/>
    <property type="match status" value="1"/>
</dbReference>
<dbReference type="PRINTS" id="PR00344">
    <property type="entry name" value="BCTRLSENSOR"/>
</dbReference>
<comment type="catalytic activity">
    <reaction evidence="1">
        <text>ATP + protein L-histidine = ADP + protein N-phospho-L-histidine.</text>
        <dbReference type="EC" id="2.7.13.3"/>
    </reaction>
</comment>
<dbReference type="AlphaFoldDB" id="A0AAX2ALR9"/>
<keyword evidence="8" id="KW-0902">Two-component regulatory system</keyword>
<dbReference type="RefSeq" id="WP_114840968.1">
    <property type="nucleotide sequence ID" value="NZ_CP031219.1"/>
</dbReference>
<dbReference type="PROSITE" id="PS50109">
    <property type="entry name" value="HIS_KIN"/>
    <property type="match status" value="1"/>
</dbReference>
<accession>A0AAX2ALR9</accession>
<evidence type="ECO:0000256" key="2">
    <source>
        <dbReference type="ARBA" id="ARBA00012438"/>
    </source>
</evidence>
<keyword evidence="6" id="KW-0418">Kinase</keyword>
<dbReference type="Pfam" id="PF02518">
    <property type="entry name" value="HATPase_c"/>
    <property type="match status" value="1"/>
</dbReference>
<evidence type="ECO:0000256" key="1">
    <source>
        <dbReference type="ARBA" id="ARBA00000085"/>
    </source>
</evidence>
<evidence type="ECO:0000256" key="6">
    <source>
        <dbReference type="ARBA" id="ARBA00022777"/>
    </source>
</evidence>
<dbReference type="EC" id="2.7.13.3" evidence="2"/>
<dbReference type="PANTHER" id="PTHR43065">
    <property type="entry name" value="SENSOR HISTIDINE KINASE"/>
    <property type="match status" value="1"/>
</dbReference>
<keyword evidence="5" id="KW-0547">Nucleotide-binding</keyword>
<evidence type="ECO:0000256" key="4">
    <source>
        <dbReference type="ARBA" id="ARBA00022679"/>
    </source>
</evidence>
<feature type="domain" description="Histidine kinase" evidence="11">
    <location>
        <begin position="387"/>
        <end position="601"/>
    </location>
</feature>
<sequence length="601" mass="71004">MKKFYIICIFIIITFITFSLLSKNYSYKKKNILTNATNTVMAQYNTIFDSFDTLANTVFFGYINRPEILNSFENRNREQLYNLLKKDYDYLTSINFNQLHFHLPNNYSFLRMHNPSLHSDDLSDIRFSVKYVNRYKRPISGLETGKIIPGFRYVYPLHKEEKYLGSIETSFSINAFINRLEKVYNVHVHFLLDKEVFNKKIFDIFKDYYETSIESKNYILLKRENFYKIRSQEKYIKEQYESSLKLFIEDSIKNKNNFSFEMKIFPKNDKHFHKIVTFLELYNIQKEKIGYFVVYQNNKELGDIEKQLNENYLIFSLIYFLILAYILKEVSIKKQLEEKVFFKTKELNELNQSLENRIQEEVEKSLKQEEQLYQYEKMAQMGEMIGNIAHQWRQPLTAISVASSGLKLADELNILDKHEIKNYANVIIKNTNYLSNTIDIFRDYTFKNSNIKDVIIQDLIYETIDILSATLKNEKIKLITDITDELIIKNLLANDLIQAIINIVNNAKDALLINKIEAPWIKISLLKKEKFFTIIIEDNAKGIEKEIMPKIFDPYFTTKHQAQGVGLGLHLTRKAIVNRLKGSLEVNNSINGAIFYINIPL</sequence>
<keyword evidence="3" id="KW-0597">Phosphoprotein</keyword>
<dbReference type="Pfam" id="PF00512">
    <property type="entry name" value="HisKA"/>
    <property type="match status" value="1"/>
</dbReference>
<evidence type="ECO:0000256" key="8">
    <source>
        <dbReference type="ARBA" id="ARBA00023012"/>
    </source>
</evidence>
<keyword evidence="10" id="KW-0812">Transmembrane</keyword>
<protein>
    <recommendedName>
        <fullName evidence="2">histidine kinase</fullName>
        <ecNumber evidence="2">2.7.13.3</ecNumber>
    </recommendedName>
</protein>
<dbReference type="KEGG" id="amyt:AMYT_0474"/>
<dbReference type="Proteomes" id="UP000290092">
    <property type="component" value="Unassembled WGS sequence"/>
</dbReference>
<name>A0AAX2ALR9_9BACT</name>
<evidence type="ECO:0000313" key="13">
    <source>
        <dbReference type="Proteomes" id="UP000290092"/>
    </source>
</evidence>
<dbReference type="GO" id="GO:0005524">
    <property type="term" value="F:ATP binding"/>
    <property type="evidence" value="ECO:0007669"/>
    <property type="project" value="UniProtKB-KW"/>
</dbReference>
<dbReference type="InterPro" id="IPR005467">
    <property type="entry name" value="His_kinase_dom"/>
</dbReference>
<dbReference type="CDD" id="cd00082">
    <property type="entry name" value="HisKA"/>
    <property type="match status" value="1"/>
</dbReference>
<evidence type="ECO:0000259" key="11">
    <source>
        <dbReference type="PROSITE" id="PS50109"/>
    </source>
</evidence>
<dbReference type="EMBL" id="NXID01000002">
    <property type="protein sequence ID" value="RXK16961.1"/>
    <property type="molecule type" value="Genomic_DNA"/>
</dbReference>
<dbReference type="InterPro" id="IPR029150">
    <property type="entry name" value="dCache_3"/>
</dbReference>